<dbReference type="Gene3D" id="1.10.10.1760">
    <property type="entry name" value="60S ribosomal protein L36"/>
    <property type="match status" value="1"/>
</dbReference>
<evidence type="ECO:0000256" key="3">
    <source>
        <dbReference type="ARBA" id="ARBA00022980"/>
    </source>
</evidence>
<evidence type="ECO:0000313" key="9">
    <source>
        <dbReference type="Proteomes" id="UP001623349"/>
    </source>
</evidence>
<keyword evidence="4 6" id="KW-0687">Ribonucleoprotein</keyword>
<evidence type="ECO:0000256" key="2">
    <source>
        <dbReference type="ARBA" id="ARBA00011133"/>
    </source>
</evidence>
<keyword evidence="9" id="KW-1185">Reference proteome</keyword>
<evidence type="ECO:0000256" key="4">
    <source>
        <dbReference type="ARBA" id="ARBA00023274"/>
    </source>
</evidence>
<evidence type="ECO:0000313" key="8">
    <source>
        <dbReference type="EMBL" id="GAB1288794.1"/>
    </source>
</evidence>
<feature type="signal peptide" evidence="7">
    <location>
        <begin position="1"/>
        <end position="30"/>
    </location>
</feature>
<comment type="caution">
    <text evidence="8">The sequence shown here is derived from an EMBL/GenBank/DDBJ whole genome shotgun (WGS) entry which is preliminary data.</text>
</comment>
<dbReference type="PANTHER" id="PTHR10114">
    <property type="entry name" value="60S RIBOSOMAL PROTEIN L36"/>
    <property type="match status" value="1"/>
</dbReference>
<dbReference type="Pfam" id="PF01158">
    <property type="entry name" value="Ribosomal_L36e"/>
    <property type="match status" value="1"/>
</dbReference>
<gene>
    <name evidence="8" type="ORF">APTSU1_000402400</name>
</gene>
<keyword evidence="3 6" id="KW-0689">Ribosomal protein</keyword>
<dbReference type="GO" id="GO:0005840">
    <property type="term" value="C:ribosome"/>
    <property type="evidence" value="ECO:0007669"/>
    <property type="project" value="UniProtKB-KW"/>
</dbReference>
<dbReference type="EMBL" id="BAAFST010000004">
    <property type="protein sequence ID" value="GAB1288794.1"/>
    <property type="molecule type" value="Genomic_DNA"/>
</dbReference>
<dbReference type="InterPro" id="IPR000509">
    <property type="entry name" value="Ribosomal_eL36"/>
</dbReference>
<evidence type="ECO:0000256" key="6">
    <source>
        <dbReference type="RuleBase" id="RU000665"/>
    </source>
</evidence>
<evidence type="ECO:0000256" key="1">
    <source>
        <dbReference type="ARBA" id="ARBA00006509"/>
    </source>
</evidence>
<dbReference type="InterPro" id="IPR038097">
    <property type="entry name" value="Ribosomal_eL36_sf"/>
</dbReference>
<comment type="subunit">
    <text evidence="2">Component of the large ribosomal subunit.</text>
</comment>
<evidence type="ECO:0000256" key="7">
    <source>
        <dbReference type="SAM" id="SignalP"/>
    </source>
</evidence>
<dbReference type="Proteomes" id="UP001623349">
    <property type="component" value="Unassembled WGS sequence"/>
</dbReference>
<accession>A0ABQ0ENZ5</accession>
<keyword evidence="7" id="KW-0732">Signal</keyword>
<comment type="function">
    <text evidence="5">Component of the large ribosomal subunit. The ribosome is a large ribonucleoprotein complex responsible for the synthesis of proteins in the cell.</text>
</comment>
<comment type="similarity">
    <text evidence="1 6">Belongs to the eukaryotic ribosomal protein eL36 family.</text>
</comment>
<feature type="chain" id="PRO_5046258507" description="60S ribosomal protein L36" evidence="7">
    <location>
        <begin position="31"/>
        <end position="146"/>
    </location>
</feature>
<protein>
    <recommendedName>
        <fullName evidence="6">60S ribosomal protein L36</fullName>
    </recommendedName>
</protein>
<evidence type="ECO:0000256" key="5">
    <source>
        <dbReference type="ARBA" id="ARBA00034092"/>
    </source>
</evidence>
<reference evidence="8 9" key="1">
    <citation type="submission" date="2024-08" db="EMBL/GenBank/DDBJ databases">
        <title>The draft genome of Apodemus speciosus.</title>
        <authorList>
            <person name="Nabeshima K."/>
            <person name="Suzuki S."/>
            <person name="Onuma M."/>
        </authorList>
    </citation>
    <scope>NUCLEOTIDE SEQUENCE [LARGE SCALE GENOMIC DNA]</scope>
    <source>
        <strain evidence="8">IB14-021</strain>
    </source>
</reference>
<sequence length="146" mass="16627">MTPTSIPAYCLPSLTTLFLFLGLAQNPLLAVQAAIREQQVTMAPRYPMAVGLNKGHKVTKNVSKPRHSWRRGRLTKHSKFVRDMNREVCGFAPYERRAMELLKVSKDKRALKFIKKRVGTHMRAKRKQEELSKVLAALKKAAAKKD</sequence>
<name>A0ABQ0ENZ5_APOSI</name>
<dbReference type="PROSITE" id="PS01190">
    <property type="entry name" value="RIBOSOMAL_L36E"/>
    <property type="match status" value="1"/>
</dbReference>
<proteinExistence type="inferred from homology"/>
<organism evidence="8 9">
    <name type="scientific">Apodemus speciosus</name>
    <name type="common">Large Japanese field mouse</name>
    <dbReference type="NCBI Taxonomy" id="105296"/>
    <lineage>
        <taxon>Eukaryota</taxon>
        <taxon>Metazoa</taxon>
        <taxon>Chordata</taxon>
        <taxon>Craniata</taxon>
        <taxon>Vertebrata</taxon>
        <taxon>Euteleostomi</taxon>
        <taxon>Mammalia</taxon>
        <taxon>Eutheria</taxon>
        <taxon>Euarchontoglires</taxon>
        <taxon>Glires</taxon>
        <taxon>Rodentia</taxon>
        <taxon>Myomorpha</taxon>
        <taxon>Muroidea</taxon>
        <taxon>Muridae</taxon>
        <taxon>Murinae</taxon>
        <taxon>Apodemus</taxon>
    </lineage>
</organism>